<evidence type="ECO:0000256" key="6">
    <source>
        <dbReference type="PIRSR" id="PIRSR005096-1"/>
    </source>
</evidence>
<evidence type="ECO:0000256" key="9">
    <source>
        <dbReference type="SAM" id="MobiDB-lite"/>
    </source>
</evidence>
<sequence length="406" mass="43089">MRIALLAAVTAMGLGACSQPPEDPATRAQPDASGAAAPAASSAPAAAPAQVVASDFGTLPDGRKVQKFVLDNGHGMTASIITYGGILQALTVPDRNGKADDVVLGYDTLDGYLKDAATVQTNFGALIGRYANRLAKGRFTLDGKTYQIPTNNNGNTLHGGPEGFATKLWEASPASDGTPSVTLRYRSPDGEMSFPGTLDVSVVYTLQDDGLKLDYRATTDKPTVLNLTSHGYFNLAGAGAASVLDHRVQINAARYTQTDAQLIPTGKLLPVAGTPLDFRTPHPLGERIHEDNADLRHAEPKQGGYDFNWVLDAPGLETPAVIVEEPTTGRTLTVFTTEPGMQLYTSNAIDRIEGGKGGKPYLHWGALALEAQHFPDSPNHADFPSTRLDPGQTYTQTTIYRFGVAK</sequence>
<dbReference type="PIRSF" id="PIRSF005096">
    <property type="entry name" value="GALM"/>
    <property type="match status" value="1"/>
</dbReference>
<proteinExistence type="inferred from homology"/>
<dbReference type="PROSITE" id="PS51257">
    <property type="entry name" value="PROKAR_LIPOPROTEIN"/>
    <property type="match status" value="1"/>
</dbReference>
<dbReference type="InterPro" id="IPR047215">
    <property type="entry name" value="Galactose_mutarotase-like"/>
</dbReference>
<feature type="compositionally biased region" description="Low complexity" evidence="9">
    <location>
        <begin position="28"/>
        <end position="40"/>
    </location>
</feature>
<dbReference type="Gene3D" id="2.70.98.10">
    <property type="match status" value="1"/>
</dbReference>
<dbReference type="InterPro" id="IPR008183">
    <property type="entry name" value="Aldose_1/G6P_1-epimerase"/>
</dbReference>
<dbReference type="PANTHER" id="PTHR10091:SF0">
    <property type="entry name" value="GALACTOSE MUTAROTASE"/>
    <property type="match status" value="1"/>
</dbReference>
<dbReference type="EMBL" id="SHMG01000017">
    <property type="protein sequence ID" value="TAA35210.1"/>
    <property type="molecule type" value="Genomic_DNA"/>
</dbReference>
<evidence type="ECO:0000256" key="1">
    <source>
        <dbReference type="ARBA" id="ARBA00005028"/>
    </source>
</evidence>
<evidence type="ECO:0000256" key="3">
    <source>
        <dbReference type="ARBA" id="ARBA00023235"/>
    </source>
</evidence>
<dbReference type="OrthoDB" id="9779408at2"/>
<feature type="active site" description="Proton donor" evidence="6">
    <location>
        <position position="230"/>
    </location>
</feature>
<gene>
    <name evidence="10" type="ORF">EA655_19785</name>
</gene>
<comment type="similarity">
    <text evidence="2 5">Belongs to the aldose epimerase family.</text>
</comment>
<dbReference type="GO" id="GO:0005737">
    <property type="term" value="C:cytoplasm"/>
    <property type="evidence" value="ECO:0007669"/>
    <property type="project" value="TreeGrafter"/>
</dbReference>
<dbReference type="GO" id="GO:0006006">
    <property type="term" value="P:glucose metabolic process"/>
    <property type="evidence" value="ECO:0007669"/>
    <property type="project" value="TreeGrafter"/>
</dbReference>
<dbReference type="AlphaFoldDB" id="A0A4Q8LTQ3"/>
<dbReference type="SUPFAM" id="SSF74650">
    <property type="entry name" value="Galactose mutarotase-like"/>
    <property type="match status" value="1"/>
</dbReference>
<dbReference type="Pfam" id="PF01263">
    <property type="entry name" value="Aldose_epim"/>
    <property type="match status" value="1"/>
</dbReference>
<evidence type="ECO:0000313" key="11">
    <source>
        <dbReference type="Proteomes" id="UP000294164"/>
    </source>
</evidence>
<feature type="region of interest" description="Disordered" evidence="9">
    <location>
        <begin position="18"/>
        <end position="40"/>
    </location>
</feature>
<evidence type="ECO:0000256" key="8">
    <source>
        <dbReference type="PIRSR" id="PIRSR005096-3"/>
    </source>
</evidence>
<reference evidence="10 11" key="1">
    <citation type="submission" date="2019-02" db="EMBL/GenBank/DDBJ databases">
        <title>WGS of Pseudoxanthomonas species novum from clinical isolates.</title>
        <authorList>
            <person name="Bernier A.-M."/>
            <person name="Bernard K."/>
            <person name="Vachon A."/>
        </authorList>
    </citation>
    <scope>NUCLEOTIDE SEQUENCE [LARGE SCALE GENOMIC DNA]</scope>
    <source>
        <strain evidence="10 11">NML130969</strain>
    </source>
</reference>
<feature type="active site" description="Proton acceptor" evidence="6">
    <location>
        <position position="370"/>
    </location>
</feature>
<comment type="pathway">
    <text evidence="1 5">Carbohydrate metabolism; hexose metabolism.</text>
</comment>
<evidence type="ECO:0000256" key="4">
    <source>
        <dbReference type="ARBA" id="ARBA00023277"/>
    </source>
</evidence>
<organism evidence="10 11">
    <name type="scientific">Pseudoxanthomonas winnipegensis</name>
    <dbReference type="NCBI Taxonomy" id="2480810"/>
    <lineage>
        <taxon>Bacteria</taxon>
        <taxon>Pseudomonadati</taxon>
        <taxon>Pseudomonadota</taxon>
        <taxon>Gammaproteobacteria</taxon>
        <taxon>Lysobacterales</taxon>
        <taxon>Lysobacteraceae</taxon>
        <taxon>Pseudoxanthomonas</taxon>
    </lineage>
</organism>
<dbReference type="InterPro" id="IPR015443">
    <property type="entry name" value="Aldose_1-epimerase"/>
</dbReference>
<evidence type="ECO:0000313" key="10">
    <source>
        <dbReference type="EMBL" id="TAA35210.1"/>
    </source>
</evidence>
<dbReference type="PANTHER" id="PTHR10091">
    <property type="entry name" value="ALDOSE-1-EPIMERASE"/>
    <property type="match status" value="1"/>
</dbReference>
<dbReference type="RefSeq" id="WP_130536029.1">
    <property type="nucleotide sequence ID" value="NZ_SHMG01000017.1"/>
</dbReference>
<keyword evidence="3 5" id="KW-0413">Isomerase</keyword>
<dbReference type="UniPathway" id="UPA00242"/>
<feature type="binding site" evidence="8">
    <location>
        <begin position="132"/>
        <end position="133"/>
    </location>
    <ligand>
        <name>beta-D-galactose</name>
        <dbReference type="ChEBI" id="CHEBI:27667"/>
    </ligand>
</feature>
<dbReference type="NCBIfam" id="NF008277">
    <property type="entry name" value="PRK11055.1"/>
    <property type="match status" value="1"/>
</dbReference>
<dbReference type="GO" id="GO:0004034">
    <property type="term" value="F:aldose 1-epimerase activity"/>
    <property type="evidence" value="ECO:0007669"/>
    <property type="project" value="UniProtKB-EC"/>
</dbReference>
<dbReference type="InterPro" id="IPR014718">
    <property type="entry name" value="GH-type_carb-bd"/>
</dbReference>
<dbReference type="EC" id="5.1.3.3" evidence="5"/>
<evidence type="ECO:0000256" key="5">
    <source>
        <dbReference type="PIRNR" id="PIRNR005096"/>
    </source>
</evidence>
<evidence type="ECO:0000256" key="2">
    <source>
        <dbReference type="ARBA" id="ARBA00006206"/>
    </source>
</evidence>
<keyword evidence="4 5" id="KW-0119">Carbohydrate metabolism</keyword>
<comment type="caution">
    <text evidence="10">The sequence shown here is derived from an EMBL/GenBank/DDBJ whole genome shotgun (WGS) entry which is preliminary data.</text>
</comment>
<accession>A0A4Q8LTQ3</accession>
<dbReference type="GO" id="GO:0033499">
    <property type="term" value="P:galactose catabolic process via UDP-galactose, Leloir pathway"/>
    <property type="evidence" value="ECO:0007669"/>
    <property type="project" value="TreeGrafter"/>
</dbReference>
<dbReference type="Proteomes" id="UP000294164">
    <property type="component" value="Unassembled WGS sequence"/>
</dbReference>
<protein>
    <recommendedName>
        <fullName evidence="5">Aldose 1-epimerase</fullName>
        <ecNumber evidence="5">5.1.3.3</ecNumber>
    </recommendedName>
</protein>
<name>A0A4Q8LTQ3_9GAMM</name>
<evidence type="ECO:0000256" key="7">
    <source>
        <dbReference type="PIRSR" id="PIRSR005096-2"/>
    </source>
</evidence>
<dbReference type="GO" id="GO:0030246">
    <property type="term" value="F:carbohydrate binding"/>
    <property type="evidence" value="ECO:0007669"/>
    <property type="project" value="InterPro"/>
</dbReference>
<feature type="binding site" evidence="7">
    <location>
        <position position="306"/>
    </location>
    <ligand>
        <name>beta-D-galactose</name>
        <dbReference type="ChEBI" id="CHEBI:27667"/>
    </ligand>
</feature>
<dbReference type="InterPro" id="IPR011013">
    <property type="entry name" value="Gal_mutarotase_sf_dom"/>
</dbReference>
<comment type="catalytic activity">
    <reaction evidence="5">
        <text>alpha-D-glucose = beta-D-glucose</text>
        <dbReference type="Rhea" id="RHEA:10264"/>
        <dbReference type="ChEBI" id="CHEBI:15903"/>
        <dbReference type="ChEBI" id="CHEBI:17925"/>
        <dbReference type="EC" id="5.1.3.3"/>
    </reaction>
</comment>
<dbReference type="CDD" id="cd09019">
    <property type="entry name" value="galactose_mutarotase_like"/>
    <property type="match status" value="1"/>
</dbReference>
<feature type="binding site" evidence="8">
    <location>
        <begin position="230"/>
        <end position="232"/>
    </location>
    <ligand>
        <name>beta-D-galactose</name>
        <dbReference type="ChEBI" id="CHEBI:27667"/>
    </ligand>
</feature>